<dbReference type="GO" id="GO:0015833">
    <property type="term" value="P:peptide transport"/>
    <property type="evidence" value="ECO:0007669"/>
    <property type="project" value="TreeGrafter"/>
</dbReference>
<accession>A0A382XDW1</accession>
<dbReference type="Gene3D" id="3.40.190.10">
    <property type="entry name" value="Periplasmic binding protein-like II"/>
    <property type="match status" value="1"/>
</dbReference>
<dbReference type="InterPro" id="IPR039424">
    <property type="entry name" value="SBP_5"/>
</dbReference>
<dbReference type="Pfam" id="PF00496">
    <property type="entry name" value="SBP_bac_5"/>
    <property type="match status" value="1"/>
</dbReference>
<protein>
    <recommendedName>
        <fullName evidence="1">Solute-binding protein family 5 domain-containing protein</fullName>
    </recommendedName>
</protein>
<dbReference type="InterPro" id="IPR000914">
    <property type="entry name" value="SBP_5_dom"/>
</dbReference>
<dbReference type="SUPFAM" id="SSF53850">
    <property type="entry name" value="Periplasmic binding protein-like II"/>
    <property type="match status" value="1"/>
</dbReference>
<dbReference type="GO" id="GO:1904680">
    <property type="term" value="F:peptide transmembrane transporter activity"/>
    <property type="evidence" value="ECO:0007669"/>
    <property type="project" value="TreeGrafter"/>
</dbReference>
<sequence>PELMTAVEGKHTEIDAGNVIGTGPFVLTEWVPGERVSAVKNPSYWNKDKPYLDGQVWIQNFTDPVAYRVAFEQKQVMGFTDPDPTVTLAMNADRPDETNVRYSGVANTVACYTNTNLPFWNDNRITRAIDMAIDRRLIIQQLHAGLAKPSGPVTWIQDAWAIPQEDLATTPGYQSGAEREKDLIEANKYWQAAGGPGQGEIEWTIAKLWSDRASWAITPDLISQMFNDAFATSQFKGVSKTYGEIIPSWFAKTFDPFFAWIPNIEIPDTRA</sequence>
<dbReference type="EMBL" id="UINC01166998">
    <property type="protein sequence ID" value="SVD69252.1"/>
    <property type="molecule type" value="Genomic_DNA"/>
</dbReference>
<gene>
    <name evidence="2" type="ORF">METZ01_LOCUS422106</name>
</gene>
<feature type="non-terminal residue" evidence="2">
    <location>
        <position position="271"/>
    </location>
</feature>
<feature type="non-terminal residue" evidence="2">
    <location>
        <position position="1"/>
    </location>
</feature>
<evidence type="ECO:0000259" key="1">
    <source>
        <dbReference type="Pfam" id="PF00496"/>
    </source>
</evidence>
<reference evidence="2" key="1">
    <citation type="submission" date="2018-05" db="EMBL/GenBank/DDBJ databases">
        <authorList>
            <person name="Lanie J.A."/>
            <person name="Ng W.-L."/>
            <person name="Kazmierczak K.M."/>
            <person name="Andrzejewski T.M."/>
            <person name="Davidsen T.M."/>
            <person name="Wayne K.J."/>
            <person name="Tettelin H."/>
            <person name="Glass J.I."/>
            <person name="Rusch D."/>
            <person name="Podicherti R."/>
            <person name="Tsui H.-C.T."/>
            <person name="Winkler M.E."/>
        </authorList>
    </citation>
    <scope>NUCLEOTIDE SEQUENCE</scope>
</reference>
<feature type="domain" description="Solute-binding protein family 5" evidence="1">
    <location>
        <begin position="9"/>
        <end position="238"/>
    </location>
</feature>
<evidence type="ECO:0000313" key="2">
    <source>
        <dbReference type="EMBL" id="SVD69252.1"/>
    </source>
</evidence>
<dbReference type="Gene3D" id="3.10.105.10">
    <property type="entry name" value="Dipeptide-binding Protein, Domain 3"/>
    <property type="match status" value="1"/>
</dbReference>
<dbReference type="AlphaFoldDB" id="A0A382XDW1"/>
<organism evidence="2">
    <name type="scientific">marine metagenome</name>
    <dbReference type="NCBI Taxonomy" id="408172"/>
    <lineage>
        <taxon>unclassified sequences</taxon>
        <taxon>metagenomes</taxon>
        <taxon>ecological metagenomes</taxon>
    </lineage>
</organism>
<dbReference type="PANTHER" id="PTHR30290">
    <property type="entry name" value="PERIPLASMIC BINDING COMPONENT OF ABC TRANSPORTER"/>
    <property type="match status" value="1"/>
</dbReference>
<name>A0A382XDW1_9ZZZZ</name>
<proteinExistence type="predicted"/>